<dbReference type="InterPro" id="IPR038973">
    <property type="entry name" value="MutL/Mlh/Pms-like"/>
</dbReference>
<dbReference type="PROSITE" id="PS00058">
    <property type="entry name" value="DNA_MISMATCH_REPAIR_1"/>
    <property type="match status" value="1"/>
</dbReference>
<reference evidence="5 6" key="1">
    <citation type="submission" date="2024-08" db="EMBL/GenBank/DDBJ databases">
        <authorList>
            <person name="Will J Nash"/>
            <person name="Angela Man"/>
            <person name="Seanna McTaggart"/>
            <person name="Kendall Baker"/>
            <person name="Tom Barker"/>
            <person name="Leah Catchpole"/>
            <person name="Alex Durrant"/>
            <person name="Karim Gharbi"/>
            <person name="Naomi Irish"/>
            <person name="Gemy Kaithakottil"/>
            <person name="Debby Ku"/>
            <person name="Aaliyah Providence"/>
            <person name="Felix Shaw"/>
            <person name="David Swarbreck"/>
            <person name="Chris Watkins"/>
            <person name="Ann M. McCartney"/>
            <person name="Giulio Formenti"/>
            <person name="Alice Mouton"/>
            <person name="Noel Vella"/>
            <person name="Bjorn M von Reumont"/>
            <person name="Adriana Vella"/>
            <person name="Wilfried Haerty"/>
        </authorList>
    </citation>
    <scope>NUCLEOTIDE SEQUENCE [LARGE SCALE GENOMIC DNA]</scope>
</reference>
<dbReference type="Gene3D" id="3.30.565.10">
    <property type="entry name" value="Histidine kinase-like ATPase, C-terminal domain"/>
    <property type="match status" value="1"/>
</dbReference>
<feature type="domain" description="DNA mismatch repair protein S5" evidence="4">
    <location>
        <begin position="226"/>
        <end position="361"/>
    </location>
</feature>
<comment type="similarity">
    <text evidence="1">Belongs to the DNA mismatch repair MutL/HexB family.</text>
</comment>
<dbReference type="Pfam" id="PF01119">
    <property type="entry name" value="DNA_mis_repair"/>
    <property type="match status" value="1"/>
</dbReference>
<protein>
    <recommendedName>
        <fullName evidence="7">Mismatch repair endonuclease PMS2</fullName>
    </recommendedName>
</protein>
<dbReference type="InterPro" id="IPR002099">
    <property type="entry name" value="MutL/Mlh/PMS"/>
</dbReference>
<dbReference type="InterPro" id="IPR013507">
    <property type="entry name" value="DNA_mismatch_S5_2-like"/>
</dbReference>
<proteinExistence type="inferred from homology"/>
<gene>
    <name evidence="5" type="ORF">XYLVIOL_LOCUS5004</name>
</gene>
<dbReference type="SUPFAM" id="SSF55874">
    <property type="entry name" value="ATPase domain of HSP90 chaperone/DNA topoisomerase II/histidine kinase"/>
    <property type="match status" value="1"/>
</dbReference>
<dbReference type="Gene3D" id="3.30.1540.20">
    <property type="entry name" value="MutL, C-terminal domain, dimerisation subdomain"/>
    <property type="match status" value="1"/>
</dbReference>
<dbReference type="InterPro" id="IPR037198">
    <property type="entry name" value="MutL_C_sf"/>
</dbReference>
<keyword evidence="2" id="KW-0227">DNA damage</keyword>
<keyword evidence="6" id="KW-1185">Reference proteome</keyword>
<feature type="domain" description="MutL C-terminal dimerisation" evidence="3">
    <location>
        <begin position="504"/>
        <end position="653"/>
    </location>
</feature>
<organism evidence="5 6">
    <name type="scientific">Xylocopa violacea</name>
    <name type="common">Violet carpenter bee</name>
    <name type="synonym">Apis violacea</name>
    <dbReference type="NCBI Taxonomy" id="135666"/>
    <lineage>
        <taxon>Eukaryota</taxon>
        <taxon>Metazoa</taxon>
        <taxon>Ecdysozoa</taxon>
        <taxon>Arthropoda</taxon>
        <taxon>Hexapoda</taxon>
        <taxon>Insecta</taxon>
        <taxon>Pterygota</taxon>
        <taxon>Neoptera</taxon>
        <taxon>Endopterygota</taxon>
        <taxon>Hymenoptera</taxon>
        <taxon>Apocrita</taxon>
        <taxon>Aculeata</taxon>
        <taxon>Apoidea</taxon>
        <taxon>Anthophila</taxon>
        <taxon>Apidae</taxon>
        <taxon>Xylocopa</taxon>
        <taxon>Xylocopa</taxon>
    </lineage>
</organism>
<dbReference type="CDD" id="cd03484">
    <property type="entry name" value="MutL_Trans_hPMS_2_like"/>
    <property type="match status" value="1"/>
</dbReference>
<dbReference type="InterPro" id="IPR014721">
    <property type="entry name" value="Ribsml_uS5_D2-typ_fold_subgr"/>
</dbReference>
<evidence type="ECO:0000313" key="6">
    <source>
        <dbReference type="Proteomes" id="UP001642520"/>
    </source>
</evidence>
<dbReference type="Proteomes" id="UP001642520">
    <property type="component" value="Unassembled WGS sequence"/>
</dbReference>
<dbReference type="PANTHER" id="PTHR10073">
    <property type="entry name" value="DNA MISMATCH REPAIR PROTEIN MLH, PMS, MUTL"/>
    <property type="match status" value="1"/>
</dbReference>
<dbReference type="NCBIfam" id="TIGR00585">
    <property type="entry name" value="mutl"/>
    <property type="match status" value="1"/>
</dbReference>
<dbReference type="InterPro" id="IPR014762">
    <property type="entry name" value="DNA_mismatch_repair_CS"/>
</dbReference>
<evidence type="ECO:0000256" key="2">
    <source>
        <dbReference type="ARBA" id="ARBA00022763"/>
    </source>
</evidence>
<name>A0ABP1NNF0_XYLVO</name>
<evidence type="ECO:0008006" key="7">
    <source>
        <dbReference type="Google" id="ProtNLM"/>
    </source>
</evidence>
<dbReference type="InterPro" id="IPR042121">
    <property type="entry name" value="MutL_C_regsub"/>
</dbReference>
<evidence type="ECO:0000313" key="5">
    <source>
        <dbReference type="EMBL" id="CAL7941429.1"/>
    </source>
</evidence>
<sequence>MIEPIPTSEESKKINAINKQTIHQICSGQVVLDLATAVKELVENSLDSGATLIDIKLKDYGKTSISVNDNGSGVPEQDFEGLGLKHHTSKLREFSDLTEVSTFGFRGEALSSLCSLSELSIITRHCTSEHGFKLQFDHNGVLQKKEPCAREVGTTVHVKDIFKCLPVRAKEFQRNLKKEYTRAIQVLYSYCLVSTDTKITCSNSTSSKSPNFVVSTAGSSNVLNNISIIFGKKSSSELLKLELLAPDAATLEEYRLPNDTVVNFEWDCYISSCDHDVGRSTPDRQFFYVNNRPCDLTKVSKLINQIYHRYNNKQYPFVFLNLKLDKQSTDINVTPNKRTIFCTQEHLILATLKYSLISKWDKLQGNLAVKSTPELNFRVKRTISPTSIDRPTKRFHDLNASNKKTKIVEKDIEHDNENQVIQCDNDNTQNNEADQRKILDTVEMSISVSTIKQKLQERQNALPKCAISNTKIKFKVQIESSQASKAENELKKQLTKDSFLQMEIIGQFNLGFIIARLNEDLFIIDQHATDEKYRFEKLNNETQLKTQKLIIPRPLTISSLNETILIEHQKKFEDNGFSFEVNSDAEPGHRVQLIGIPVSGYWQFGQEDIEELIFLIREGGIENKENNIFRPSRVRQMLASRACRSAVMIGTTLNNNDMQKLVSQMAQMENPWSCPHGRPTIRHLLSLNLIYK</sequence>
<evidence type="ECO:0000259" key="3">
    <source>
        <dbReference type="SMART" id="SM00853"/>
    </source>
</evidence>
<dbReference type="SUPFAM" id="SSF118116">
    <property type="entry name" value="DNA mismatch repair protein MutL"/>
    <property type="match status" value="1"/>
</dbReference>
<dbReference type="InterPro" id="IPR014790">
    <property type="entry name" value="MutL_C"/>
</dbReference>
<comment type="caution">
    <text evidence="5">The sequence shown here is derived from an EMBL/GenBank/DDBJ whole genome shotgun (WGS) entry which is preliminary data.</text>
</comment>
<dbReference type="SMART" id="SM00853">
    <property type="entry name" value="MutL_C"/>
    <property type="match status" value="1"/>
</dbReference>
<dbReference type="InterPro" id="IPR020568">
    <property type="entry name" value="Ribosomal_Su5_D2-typ_SF"/>
</dbReference>
<dbReference type="EMBL" id="CAXAJV020001292">
    <property type="protein sequence ID" value="CAL7941429.1"/>
    <property type="molecule type" value="Genomic_DNA"/>
</dbReference>
<dbReference type="Pfam" id="PF13589">
    <property type="entry name" value="HATPase_c_3"/>
    <property type="match status" value="1"/>
</dbReference>
<dbReference type="Gene3D" id="3.30.230.10">
    <property type="match status" value="1"/>
</dbReference>
<accession>A0ABP1NNF0</accession>
<dbReference type="SUPFAM" id="SSF54211">
    <property type="entry name" value="Ribosomal protein S5 domain 2-like"/>
    <property type="match status" value="1"/>
</dbReference>
<dbReference type="CDD" id="cd16926">
    <property type="entry name" value="HATPase_MutL-MLH-PMS-like"/>
    <property type="match status" value="1"/>
</dbReference>
<evidence type="ECO:0000259" key="4">
    <source>
        <dbReference type="SMART" id="SM01340"/>
    </source>
</evidence>
<dbReference type="Pfam" id="PF08676">
    <property type="entry name" value="MutL_C"/>
    <property type="match status" value="1"/>
</dbReference>
<dbReference type="SMART" id="SM01340">
    <property type="entry name" value="DNA_mis_repair"/>
    <property type="match status" value="1"/>
</dbReference>
<dbReference type="PANTHER" id="PTHR10073:SF52">
    <property type="entry name" value="MISMATCH REPAIR ENDONUCLEASE PMS2"/>
    <property type="match status" value="1"/>
</dbReference>
<dbReference type="InterPro" id="IPR042120">
    <property type="entry name" value="MutL_C_dimsub"/>
</dbReference>
<dbReference type="InterPro" id="IPR036890">
    <property type="entry name" value="HATPase_C_sf"/>
</dbReference>
<evidence type="ECO:0000256" key="1">
    <source>
        <dbReference type="ARBA" id="ARBA00006082"/>
    </source>
</evidence>
<dbReference type="Gene3D" id="3.30.1370.100">
    <property type="entry name" value="MutL, C-terminal domain, regulatory subdomain"/>
    <property type="match status" value="1"/>
</dbReference>